<name>A0A5M3W610_9ACTN</name>
<dbReference type="EMBL" id="BLAD01000069">
    <property type="protein sequence ID" value="GES03472.1"/>
    <property type="molecule type" value="Genomic_DNA"/>
</dbReference>
<evidence type="ECO:0000313" key="3">
    <source>
        <dbReference type="Proteomes" id="UP000334990"/>
    </source>
</evidence>
<dbReference type="Gene3D" id="2.40.50.230">
    <property type="entry name" value="Gp5 N-terminal domain"/>
    <property type="match status" value="1"/>
</dbReference>
<dbReference type="Proteomes" id="UP000334990">
    <property type="component" value="Unassembled WGS sequence"/>
</dbReference>
<comment type="caution">
    <text evidence="2">The sequence shown here is derived from an EMBL/GenBank/DDBJ whole genome shotgun (WGS) entry which is preliminary data.</text>
</comment>
<accession>A0A5M3W610</accession>
<protein>
    <submittedName>
        <fullName evidence="2">Type IV secretion protein Rhs</fullName>
    </submittedName>
</protein>
<dbReference type="AlphaFoldDB" id="A0A5M3W610"/>
<evidence type="ECO:0000259" key="1">
    <source>
        <dbReference type="Pfam" id="PF04717"/>
    </source>
</evidence>
<gene>
    <name evidence="2" type="ORF">Acor_55380</name>
</gene>
<dbReference type="Pfam" id="PF04717">
    <property type="entry name" value="Phage_base_V"/>
    <property type="match status" value="1"/>
</dbReference>
<reference evidence="2 3" key="1">
    <citation type="submission" date="2019-10" db="EMBL/GenBank/DDBJ databases">
        <title>Whole genome shotgun sequence of Acrocarpospora corrugata NBRC 13972.</title>
        <authorList>
            <person name="Ichikawa N."/>
            <person name="Kimura A."/>
            <person name="Kitahashi Y."/>
            <person name="Komaki H."/>
            <person name="Oguchi A."/>
        </authorList>
    </citation>
    <scope>NUCLEOTIDE SEQUENCE [LARGE SCALE GENOMIC DNA]</scope>
    <source>
        <strain evidence="2 3">NBRC 13972</strain>
    </source>
</reference>
<dbReference type="InterPro" id="IPR006531">
    <property type="entry name" value="Gp5/Vgr_OB"/>
</dbReference>
<sequence>MAADLAAQVLSVTVETDLDLAGSFSLLLYNADNTLLDSALLDPGKTVEIHLGYGTELSPAFLGEIAAIEPSFPSDGPPTIRVTGYDKSYKMRRGQPAPTEYNFLNDSLIAARIAVMNGLIPVVDPTPGLKPKVIQVESDFAFLKTLAARYHFDVYVEWDRLHFQFPRPKTAAHVLEWGVNLRSFEPRISAAGLAGLQEIRGYNQELAQAITATVVATEFDPADLVERLGDTALDLLTSLARKGIRQQTVDNPLDAMVLARSLLANLLEGLYEGSGSCAGLPSLRAGDYLEIRGVGRRFSGAYRVRKVTHRLSGSGLSTEFSISQRGHSSLLGMLRKKIVEEPSPNEATKFYGVVVGTVENNDELRSVPPEIPTGKVKVSFPGLSDSFTTTWAPVAAAMTGGDMGFYALPEPGDQVLVGFEHGDLSQPYVLGSLWNANALPPASNLDGTNSRRVLKSKAGHTITFDDTPGVGKLTVKDAMGSSIEFDSATGAITISSLGDLTIKALGKLTLEAAAGTTKIEMTATEVNVS</sequence>
<proteinExistence type="predicted"/>
<evidence type="ECO:0000313" key="2">
    <source>
        <dbReference type="EMBL" id="GES03472.1"/>
    </source>
</evidence>
<dbReference type="InterPro" id="IPR037026">
    <property type="entry name" value="Vgr_OB-fold_dom_sf"/>
</dbReference>
<dbReference type="SUPFAM" id="SSF69279">
    <property type="entry name" value="Phage tail proteins"/>
    <property type="match status" value="1"/>
</dbReference>
<keyword evidence="3" id="KW-1185">Reference proteome</keyword>
<dbReference type="SUPFAM" id="SSF69255">
    <property type="entry name" value="gp5 N-terminal domain-like"/>
    <property type="match status" value="1"/>
</dbReference>
<feature type="domain" description="Gp5/Type VI secretion system Vgr protein OB-fold" evidence="1">
    <location>
        <begin position="371"/>
        <end position="434"/>
    </location>
</feature>
<organism evidence="2 3">
    <name type="scientific">Acrocarpospora corrugata</name>
    <dbReference type="NCBI Taxonomy" id="35763"/>
    <lineage>
        <taxon>Bacteria</taxon>
        <taxon>Bacillati</taxon>
        <taxon>Actinomycetota</taxon>
        <taxon>Actinomycetes</taxon>
        <taxon>Streptosporangiales</taxon>
        <taxon>Streptosporangiaceae</taxon>
        <taxon>Acrocarpospora</taxon>
    </lineage>
</organism>